<protein>
    <submittedName>
        <fullName evidence="2">Uncharacterized protein</fullName>
    </submittedName>
</protein>
<organism evidence="2 3">
    <name type="scientific">Glaciecola siphonariae</name>
    <dbReference type="NCBI Taxonomy" id="521012"/>
    <lineage>
        <taxon>Bacteria</taxon>
        <taxon>Pseudomonadati</taxon>
        <taxon>Pseudomonadota</taxon>
        <taxon>Gammaproteobacteria</taxon>
        <taxon>Alteromonadales</taxon>
        <taxon>Alteromonadaceae</taxon>
        <taxon>Glaciecola</taxon>
    </lineage>
</organism>
<dbReference type="Gene3D" id="1.25.40.10">
    <property type="entry name" value="Tetratricopeptide repeat domain"/>
    <property type="match status" value="1"/>
</dbReference>
<keyword evidence="3" id="KW-1185">Reference proteome</keyword>
<accession>A0ABV9LQG4</accession>
<name>A0ABV9LQG4_9ALTE</name>
<keyword evidence="1" id="KW-0175">Coiled coil</keyword>
<dbReference type="Proteomes" id="UP001595897">
    <property type="component" value="Unassembled WGS sequence"/>
</dbReference>
<evidence type="ECO:0000313" key="3">
    <source>
        <dbReference type="Proteomes" id="UP001595897"/>
    </source>
</evidence>
<dbReference type="EMBL" id="JBHSGU010000001">
    <property type="protein sequence ID" value="MFC4698751.1"/>
    <property type="molecule type" value="Genomic_DNA"/>
</dbReference>
<comment type="caution">
    <text evidence="2">The sequence shown here is derived from an EMBL/GenBank/DDBJ whole genome shotgun (WGS) entry which is preliminary data.</text>
</comment>
<proteinExistence type="predicted"/>
<reference evidence="3" key="1">
    <citation type="journal article" date="2019" name="Int. J. Syst. Evol. Microbiol.">
        <title>The Global Catalogue of Microorganisms (GCM) 10K type strain sequencing project: providing services to taxonomists for standard genome sequencing and annotation.</title>
        <authorList>
            <consortium name="The Broad Institute Genomics Platform"/>
            <consortium name="The Broad Institute Genome Sequencing Center for Infectious Disease"/>
            <person name="Wu L."/>
            <person name="Ma J."/>
        </authorList>
    </citation>
    <scope>NUCLEOTIDE SEQUENCE [LARGE SCALE GENOMIC DNA]</scope>
    <source>
        <strain evidence="3">KACC 12507</strain>
    </source>
</reference>
<dbReference type="SUPFAM" id="SSF48452">
    <property type="entry name" value="TPR-like"/>
    <property type="match status" value="1"/>
</dbReference>
<dbReference type="RefSeq" id="WP_382405395.1">
    <property type="nucleotide sequence ID" value="NZ_JBHSGU010000001.1"/>
</dbReference>
<evidence type="ECO:0000256" key="1">
    <source>
        <dbReference type="SAM" id="Coils"/>
    </source>
</evidence>
<feature type="coiled-coil region" evidence="1">
    <location>
        <begin position="553"/>
        <end position="620"/>
    </location>
</feature>
<gene>
    <name evidence="2" type="ORF">ACFO4O_01070</name>
</gene>
<sequence length="815" mass="92553">MQWPNNKRLTMSDKMRVNMPVNMSKQRENKLASAFLCGWLGLMCVANPANAQVVDEPIEQRINPIEQQYLEAQGVKASAQAPDRLTSANQDMLGQQQADYEHILFEYFQQHYDVSLMLIEAGDQNHGFSALAQDDQDRLRLMQGASQLKLGLYQRAQRLLLALLSKTTSEYVQANTWYWLAKAGFENRQYHLSERAFEVIEQAQLAPFIRPEQFQELVYLTVFARMQQGQAWQSRFKRLNMSTIYPAYIHANNASLHFNAGDYAQAEASFIAAKQALLSYQRGQNSWLKQARGSLDSWFDFAWANPMTWFSADPNQQAQGKVQEQKLNSEQKEVDALFDRINLGLAYALLRQQDDDNALSVINTISKRGGESEQALLTLGWAMAQQNRWQNAIGVWQYLRQQSAGLYGLQASYGIAYAYQQQGDFNQAFFALDDTSEQIQNTLSDLDRFSARIVDTEFFDALGASLSDSDTEQLNVTNTDDSLKNKEIRRVNSIAELASALGLEDSDNVTDTSNAVSPASMPAPIWPENLLDIKRVFLSARSDFDAAFLLSVREEARQSLLNLQAKAKQLRTLEQMLSIRQQRYTQRQQDLSLESAALAIEQAKAQIAQVEQKLSGYRNLNEKASQYSAQYSVQDSGQYSREYSGDNALNLQMMQDLASKEQSRHLRRLLNAQGRISRLQQAGELKEGDLARFARLQGILNWQFANNSVTQLWAHGEHLAEAKNALSVAEQAYQRLVSRQQDTQVFARQKRQINALALNIIKQQSAARAIYTEANSQLQQNLLSIINQRIEQLKTQQVNTRLAKIRLQDLTPEAL</sequence>
<evidence type="ECO:0000313" key="2">
    <source>
        <dbReference type="EMBL" id="MFC4698751.1"/>
    </source>
</evidence>
<dbReference type="InterPro" id="IPR011990">
    <property type="entry name" value="TPR-like_helical_dom_sf"/>
</dbReference>